<dbReference type="OrthoDB" id="10022108at2759"/>
<evidence type="ECO:0000256" key="1">
    <source>
        <dbReference type="SAM" id="MobiDB-lite"/>
    </source>
</evidence>
<evidence type="ECO:0000313" key="3">
    <source>
        <dbReference type="Proteomes" id="UP000299102"/>
    </source>
</evidence>
<organism evidence="2 3">
    <name type="scientific">Eumeta variegata</name>
    <name type="common">Bagworm moth</name>
    <name type="synonym">Eumeta japonica</name>
    <dbReference type="NCBI Taxonomy" id="151549"/>
    <lineage>
        <taxon>Eukaryota</taxon>
        <taxon>Metazoa</taxon>
        <taxon>Ecdysozoa</taxon>
        <taxon>Arthropoda</taxon>
        <taxon>Hexapoda</taxon>
        <taxon>Insecta</taxon>
        <taxon>Pterygota</taxon>
        <taxon>Neoptera</taxon>
        <taxon>Endopterygota</taxon>
        <taxon>Lepidoptera</taxon>
        <taxon>Glossata</taxon>
        <taxon>Ditrysia</taxon>
        <taxon>Tineoidea</taxon>
        <taxon>Psychidae</taxon>
        <taxon>Oiketicinae</taxon>
        <taxon>Eumeta</taxon>
    </lineage>
</organism>
<comment type="caution">
    <text evidence="2">The sequence shown here is derived from an EMBL/GenBank/DDBJ whole genome shotgun (WGS) entry which is preliminary data.</text>
</comment>
<evidence type="ECO:0000313" key="2">
    <source>
        <dbReference type="EMBL" id="GBP39223.1"/>
    </source>
</evidence>
<protein>
    <submittedName>
        <fullName evidence="2">Uncharacterized protein</fullName>
    </submittedName>
</protein>
<dbReference type="Proteomes" id="UP000299102">
    <property type="component" value="Unassembled WGS sequence"/>
</dbReference>
<dbReference type="AlphaFoldDB" id="A0A4C1VKU3"/>
<dbReference type="EMBL" id="BGZK01000362">
    <property type="protein sequence ID" value="GBP39223.1"/>
    <property type="molecule type" value="Genomic_DNA"/>
</dbReference>
<gene>
    <name evidence="2" type="ORF">EVAR_22627_1</name>
</gene>
<name>A0A4C1VKU3_EUMVA</name>
<keyword evidence="3" id="KW-1185">Reference proteome</keyword>
<proteinExistence type="predicted"/>
<sequence length="152" mass="17251">MEELGAVNYAATKIVCLARDAKDELEALRNISKEVKISVCSKLQCIIELVLRLEESRSRYISEVERKMVRRAHALEAAEMRLQKATELHMDRCLKMETNIENMVAEIKKTQDAIEKMDTPGKMEGLHKTLEERPRTYAAAAAKPKLPEAAKP</sequence>
<accession>A0A4C1VKU3</accession>
<feature type="region of interest" description="Disordered" evidence="1">
    <location>
        <begin position="127"/>
        <end position="152"/>
    </location>
</feature>
<reference evidence="2 3" key="1">
    <citation type="journal article" date="2019" name="Commun. Biol.">
        <title>The bagworm genome reveals a unique fibroin gene that provides high tensile strength.</title>
        <authorList>
            <person name="Kono N."/>
            <person name="Nakamura H."/>
            <person name="Ohtoshi R."/>
            <person name="Tomita M."/>
            <person name="Numata K."/>
            <person name="Arakawa K."/>
        </authorList>
    </citation>
    <scope>NUCLEOTIDE SEQUENCE [LARGE SCALE GENOMIC DNA]</scope>
</reference>